<name>A0A8H3LII2_9GLOM</name>
<dbReference type="Proteomes" id="UP000615446">
    <property type="component" value="Unassembled WGS sequence"/>
</dbReference>
<feature type="region of interest" description="Disordered" evidence="2">
    <location>
        <begin position="801"/>
        <end position="835"/>
    </location>
</feature>
<organism evidence="3 4">
    <name type="scientific">Rhizophagus clarus</name>
    <dbReference type="NCBI Taxonomy" id="94130"/>
    <lineage>
        <taxon>Eukaryota</taxon>
        <taxon>Fungi</taxon>
        <taxon>Fungi incertae sedis</taxon>
        <taxon>Mucoromycota</taxon>
        <taxon>Glomeromycotina</taxon>
        <taxon>Glomeromycetes</taxon>
        <taxon>Glomerales</taxon>
        <taxon>Glomeraceae</taxon>
        <taxon>Rhizophagus</taxon>
    </lineage>
</organism>
<keyword evidence="1" id="KW-0175">Coiled coil</keyword>
<feature type="compositionally biased region" description="Low complexity" evidence="2">
    <location>
        <begin position="752"/>
        <end position="777"/>
    </location>
</feature>
<dbReference type="AlphaFoldDB" id="A0A8H3LII2"/>
<dbReference type="Gene3D" id="2.40.70.10">
    <property type="entry name" value="Acid Proteases"/>
    <property type="match status" value="1"/>
</dbReference>
<accession>A0A8H3LII2</accession>
<protein>
    <submittedName>
        <fullName evidence="3">Uncharacterized protein</fullName>
    </submittedName>
</protein>
<sequence>MFNPAYSELLDTNQELRGELQDEIFINKSNEKKIRSLVKELEQCYRTISIQDNTIIAHEKEIEKLKSEISDLRKQLRVLQQDKKFKGKVGSIQDGRIIELENKVGSLKTRIRILIDKKISINALDMATTNLIANVNRGLERIENHIRGVSTLMQNPANIIDGIRGLLNTIRVTLQNITAKRDQYQNILNDTNNRERDLGNQLRDSRNQNLWLQRLLDESRVRVERTVRERDNAQGERNLAMLAYNNERQESRRWMFSYRDKDRRIQKLLQEKVAKQLLYRRDTNCLQQNTQQLQTNAQNQVNRMLVIIARKQTRIGELLREKFVFQLVIRQRDQNILNLQEQILALQNNPPNIQHIGMAGYPPPKFHGLAGHQHRIRIDGLFESGLKDYARDWYETEIKGRNWELQNISDNTGLANIGAINGLANNNALRAINANQFRGGALHIRNTVPADNNAIANPIVPGHTVWEEDWSISGGCPTLLAPNAPNANAGGNVIVLGMFVRQKIHTFLHDFPTVTAEKSKVKFQSLVQGNDPVGRFYANLKRMVKLAYPLLPAINQDELVKQQFFHGLKPDNQIEVRRIGLETPLSALIKKLEEIERYSAQQILGTTLHQPSYKTNSQGSSSAEIDKLKSEIASLRTQLAQPAQVHPQNNEALEKMYIRAVRLGMSPDAPRDLTSLDNYINDELIRRLGVANANYAKLSKQINAVKKLHKSGRKPACKTSKTKKKKSKNKSKKKKSKSGRVHTARVDKQSDSDSSNNDTSLSESEDSSSSSESSSSESESEAEADAEINVNISRMWKQPVPLGSPPLADPSGIASVPISKKEKQSSKSPPQDEQSRLEKIIEKIIEKVLNEKFGTITALLHSQNDNSKTLADSEEDEFIDVPMEIDFVRRKDPATDVATVKCRIKRLVIPAGTVDPGANFPIMSEDIAKRSKLEIDTKEKHDLRGIATTPTESLGIVRNVPVNFAPGCTIYADLAVVKYPKPMLILPNTLLDKYNYDLLASKRELRLECNGKEFFIPINMHKVKNKLEVNCATTIPECDDSSTPNKISQDLIEDGTFKKK</sequence>
<comment type="caution">
    <text evidence="3">The sequence shown here is derived from an EMBL/GenBank/DDBJ whole genome shotgun (WGS) entry which is preliminary data.</text>
</comment>
<evidence type="ECO:0000313" key="3">
    <source>
        <dbReference type="EMBL" id="GES86506.1"/>
    </source>
</evidence>
<proteinExistence type="predicted"/>
<evidence type="ECO:0000256" key="1">
    <source>
        <dbReference type="SAM" id="Coils"/>
    </source>
</evidence>
<feature type="compositionally biased region" description="Basic residues" evidence="2">
    <location>
        <begin position="706"/>
        <end position="743"/>
    </location>
</feature>
<evidence type="ECO:0000256" key="2">
    <source>
        <dbReference type="SAM" id="MobiDB-lite"/>
    </source>
</evidence>
<feature type="coiled-coil region" evidence="1">
    <location>
        <begin position="48"/>
        <end position="117"/>
    </location>
</feature>
<feature type="coiled-coil region" evidence="1">
    <location>
        <begin position="174"/>
        <end position="236"/>
    </location>
</feature>
<dbReference type="InterPro" id="IPR021109">
    <property type="entry name" value="Peptidase_aspartic_dom_sf"/>
</dbReference>
<feature type="region of interest" description="Disordered" evidence="2">
    <location>
        <begin position="706"/>
        <end position="785"/>
    </location>
</feature>
<dbReference type="EMBL" id="BLAL01000160">
    <property type="protein sequence ID" value="GES86506.1"/>
    <property type="molecule type" value="Genomic_DNA"/>
</dbReference>
<gene>
    <name evidence="3" type="ORF">RCL2_001356000</name>
</gene>
<dbReference type="OrthoDB" id="2438342at2759"/>
<evidence type="ECO:0000313" key="4">
    <source>
        <dbReference type="Proteomes" id="UP000615446"/>
    </source>
</evidence>
<reference evidence="3" key="1">
    <citation type="submission" date="2019-10" db="EMBL/GenBank/DDBJ databases">
        <title>Conservation and host-specific expression of non-tandemly repeated heterogenous ribosome RNA gene in arbuscular mycorrhizal fungi.</title>
        <authorList>
            <person name="Maeda T."/>
            <person name="Kobayashi Y."/>
            <person name="Nakagawa T."/>
            <person name="Ezawa T."/>
            <person name="Yamaguchi K."/>
            <person name="Bino T."/>
            <person name="Nishimoto Y."/>
            <person name="Shigenobu S."/>
            <person name="Kawaguchi M."/>
        </authorList>
    </citation>
    <scope>NUCLEOTIDE SEQUENCE</scope>
    <source>
        <strain evidence="3">HR1</strain>
    </source>
</reference>